<dbReference type="Proteomes" id="UP000275777">
    <property type="component" value="Chromosome"/>
</dbReference>
<keyword evidence="3 8" id="KW-0436">Ligase</keyword>
<name>A0A447T613_CHRVL</name>
<evidence type="ECO:0000256" key="2">
    <source>
        <dbReference type="ARBA" id="ARBA00013164"/>
    </source>
</evidence>
<dbReference type="GO" id="GO:0006429">
    <property type="term" value="P:leucyl-tRNA aminoacylation"/>
    <property type="evidence" value="ECO:0007669"/>
    <property type="project" value="InterPro"/>
</dbReference>
<evidence type="ECO:0000256" key="4">
    <source>
        <dbReference type="ARBA" id="ARBA00022741"/>
    </source>
</evidence>
<evidence type="ECO:0000256" key="6">
    <source>
        <dbReference type="ARBA" id="ARBA00022917"/>
    </source>
</evidence>
<sequence>MKTVNSGKYDGLGYQAAFDAIIGDLQAKSLGQKKTQYRLRDWGISRQRYWAARSPSSIARVAATCRCRKKTCR</sequence>
<keyword evidence="4" id="KW-0547">Nucleotide-binding</keyword>
<evidence type="ECO:0000256" key="3">
    <source>
        <dbReference type="ARBA" id="ARBA00022598"/>
    </source>
</evidence>
<protein>
    <recommendedName>
        <fullName evidence="2">leucine--tRNA ligase</fullName>
        <ecNumber evidence="2">6.1.1.4</ecNumber>
    </recommendedName>
</protein>
<dbReference type="EMBL" id="LR134182">
    <property type="protein sequence ID" value="VEB40295.1"/>
    <property type="molecule type" value="Genomic_DNA"/>
</dbReference>
<evidence type="ECO:0000313" key="8">
    <source>
        <dbReference type="EMBL" id="VEB40295.1"/>
    </source>
</evidence>
<dbReference type="GO" id="GO:0005524">
    <property type="term" value="F:ATP binding"/>
    <property type="evidence" value="ECO:0007669"/>
    <property type="project" value="UniProtKB-KW"/>
</dbReference>
<keyword evidence="7" id="KW-0030">Aminoacyl-tRNA synthetase</keyword>
<dbReference type="InterPro" id="IPR002302">
    <property type="entry name" value="Leu-tRNA-ligase"/>
</dbReference>
<evidence type="ECO:0000256" key="7">
    <source>
        <dbReference type="ARBA" id="ARBA00023146"/>
    </source>
</evidence>
<evidence type="ECO:0000313" key="9">
    <source>
        <dbReference type="Proteomes" id="UP000275777"/>
    </source>
</evidence>
<gene>
    <name evidence="8" type="primary">leuS_3</name>
    <name evidence="8" type="ORF">NCTC9695_00693</name>
</gene>
<dbReference type="PANTHER" id="PTHR43740">
    <property type="entry name" value="LEUCYL-TRNA SYNTHETASE"/>
    <property type="match status" value="1"/>
</dbReference>
<evidence type="ECO:0000256" key="1">
    <source>
        <dbReference type="ARBA" id="ARBA00005594"/>
    </source>
</evidence>
<organism evidence="8 9">
    <name type="scientific">Chromobacterium violaceum</name>
    <dbReference type="NCBI Taxonomy" id="536"/>
    <lineage>
        <taxon>Bacteria</taxon>
        <taxon>Pseudomonadati</taxon>
        <taxon>Pseudomonadota</taxon>
        <taxon>Betaproteobacteria</taxon>
        <taxon>Neisseriales</taxon>
        <taxon>Chromobacteriaceae</taxon>
        <taxon>Chromobacterium</taxon>
    </lineage>
</organism>
<dbReference type="Gene3D" id="3.40.50.620">
    <property type="entry name" value="HUPs"/>
    <property type="match status" value="1"/>
</dbReference>
<dbReference type="GO" id="GO:0004823">
    <property type="term" value="F:leucine-tRNA ligase activity"/>
    <property type="evidence" value="ECO:0007669"/>
    <property type="project" value="UniProtKB-EC"/>
</dbReference>
<dbReference type="InterPro" id="IPR014729">
    <property type="entry name" value="Rossmann-like_a/b/a_fold"/>
</dbReference>
<keyword evidence="6" id="KW-0648">Protein biosynthesis</keyword>
<dbReference type="EC" id="6.1.1.4" evidence="2"/>
<evidence type="ECO:0000256" key="5">
    <source>
        <dbReference type="ARBA" id="ARBA00022840"/>
    </source>
</evidence>
<proteinExistence type="inferred from homology"/>
<dbReference type="AlphaFoldDB" id="A0A447T613"/>
<dbReference type="PANTHER" id="PTHR43740:SF2">
    <property type="entry name" value="LEUCINE--TRNA LIGASE, MITOCHONDRIAL"/>
    <property type="match status" value="1"/>
</dbReference>
<accession>A0A447T613</accession>
<comment type="similarity">
    <text evidence="1">Belongs to the class-I aminoacyl-tRNA synthetase family.</text>
</comment>
<dbReference type="GO" id="GO:0005829">
    <property type="term" value="C:cytosol"/>
    <property type="evidence" value="ECO:0007669"/>
    <property type="project" value="TreeGrafter"/>
</dbReference>
<reference evidence="8 9" key="1">
    <citation type="submission" date="2018-12" db="EMBL/GenBank/DDBJ databases">
        <authorList>
            <consortium name="Pathogen Informatics"/>
        </authorList>
    </citation>
    <scope>NUCLEOTIDE SEQUENCE [LARGE SCALE GENOMIC DNA]</scope>
    <source>
        <strain evidence="8 9">NCTC9695</strain>
    </source>
</reference>
<keyword evidence="5" id="KW-0067">ATP-binding</keyword>